<accession>A0A6N7J0C6</accession>
<keyword evidence="2" id="KW-1185">Reference proteome</keyword>
<sequence length="46" mass="5043">MFLKSKAWGEHSVGIIAEMGDISRFDDVKEIQKISGLGLVECSSET</sequence>
<gene>
    <name evidence="1" type="ORF">FRC54_06090</name>
</gene>
<evidence type="ECO:0000313" key="1">
    <source>
        <dbReference type="EMBL" id="MQN01485.1"/>
    </source>
</evidence>
<dbReference type="EMBL" id="VOGC01000006">
    <property type="protein sequence ID" value="MQN01485.1"/>
    <property type="molecule type" value="Genomic_DNA"/>
</dbReference>
<evidence type="ECO:0000313" key="2">
    <source>
        <dbReference type="Proteomes" id="UP000460257"/>
    </source>
</evidence>
<organism evidence="1 2">
    <name type="scientific">Candidatus Weimeria bifida</name>
    <dbReference type="NCBI Taxonomy" id="2599074"/>
    <lineage>
        <taxon>Bacteria</taxon>
        <taxon>Bacillati</taxon>
        <taxon>Bacillota</taxon>
        <taxon>Clostridia</taxon>
        <taxon>Lachnospirales</taxon>
        <taxon>Lachnospiraceae</taxon>
        <taxon>Candidatus Weimeria</taxon>
    </lineage>
</organism>
<name>A0A6N7J0C6_9FIRM</name>
<reference evidence="1" key="1">
    <citation type="journal article" date="2020" name="Appl. Environ. Microbiol.">
        <title>Medium-Chain Fatty Acid Synthesis by 'Candidatus Weimeria bifida' gen. nov., sp. nov., and 'Candidatus Pseudoramibacter fermentans' sp. nov.</title>
        <authorList>
            <person name="Scarborough M.J."/>
            <person name="Myers K.S."/>
            <person name="Donohue T.J."/>
            <person name="Noguera D.R."/>
        </authorList>
    </citation>
    <scope>NUCLEOTIDE SEQUENCE</scope>
    <source>
        <strain evidence="1">LCO1.1</strain>
    </source>
</reference>
<dbReference type="AlphaFoldDB" id="A0A6N7J0C6"/>
<protein>
    <submittedName>
        <fullName evidence="1">IS110 family transposase</fullName>
    </submittedName>
</protein>
<comment type="caution">
    <text evidence="1">The sequence shown here is derived from an EMBL/GenBank/DDBJ whole genome shotgun (WGS) entry which is preliminary data.</text>
</comment>
<proteinExistence type="predicted"/>
<dbReference type="Proteomes" id="UP000460257">
    <property type="component" value="Unassembled WGS sequence"/>
</dbReference>